<comment type="similarity">
    <text evidence="2 11">Belongs to the sodium:solute symporter (SSF) (TC 2.A.21) family.</text>
</comment>
<feature type="transmembrane region" description="Helical" evidence="12">
    <location>
        <begin position="154"/>
        <end position="174"/>
    </location>
</feature>
<dbReference type="InterPro" id="IPR038377">
    <property type="entry name" value="Na/Glc_symporter_sf"/>
</dbReference>
<evidence type="ECO:0000256" key="10">
    <source>
        <dbReference type="ARBA" id="ARBA00023201"/>
    </source>
</evidence>
<evidence type="ECO:0000256" key="3">
    <source>
        <dbReference type="ARBA" id="ARBA00022448"/>
    </source>
</evidence>
<feature type="transmembrane region" description="Helical" evidence="12">
    <location>
        <begin position="77"/>
        <end position="100"/>
    </location>
</feature>
<name>A0A6L5XGD3_9BACT</name>
<evidence type="ECO:0000256" key="6">
    <source>
        <dbReference type="ARBA" id="ARBA00022989"/>
    </source>
</evidence>
<evidence type="ECO:0000256" key="11">
    <source>
        <dbReference type="RuleBase" id="RU362091"/>
    </source>
</evidence>
<dbReference type="GO" id="GO:0006814">
    <property type="term" value="P:sodium ion transport"/>
    <property type="evidence" value="ECO:0007669"/>
    <property type="project" value="UniProtKB-KW"/>
</dbReference>
<evidence type="ECO:0000256" key="1">
    <source>
        <dbReference type="ARBA" id="ARBA00004651"/>
    </source>
</evidence>
<feature type="transmembrane region" description="Helical" evidence="12">
    <location>
        <begin position="326"/>
        <end position="356"/>
    </location>
</feature>
<keyword evidence="3" id="KW-0813">Transport</keyword>
<dbReference type="Proteomes" id="UP000483362">
    <property type="component" value="Unassembled WGS sequence"/>
</dbReference>
<evidence type="ECO:0000256" key="7">
    <source>
        <dbReference type="ARBA" id="ARBA00023053"/>
    </source>
</evidence>
<keyword evidence="4" id="KW-1003">Cell membrane</keyword>
<dbReference type="PANTHER" id="PTHR42985">
    <property type="entry name" value="SODIUM-COUPLED MONOCARBOXYLATE TRANSPORTER"/>
    <property type="match status" value="1"/>
</dbReference>
<proteinExistence type="inferred from homology"/>
<dbReference type="InterPro" id="IPR051163">
    <property type="entry name" value="Sodium:Solute_Symporter_SSF"/>
</dbReference>
<accession>A0A6L5XGD3</accession>
<dbReference type="PANTHER" id="PTHR42985:SF47">
    <property type="entry name" value="INTEGRAL MEMBRANE TRANSPORT PROTEIN"/>
    <property type="match status" value="1"/>
</dbReference>
<feature type="transmembrane region" description="Helical" evidence="12">
    <location>
        <begin position="402"/>
        <end position="422"/>
    </location>
</feature>
<evidence type="ECO:0000256" key="5">
    <source>
        <dbReference type="ARBA" id="ARBA00022692"/>
    </source>
</evidence>
<feature type="transmembrane region" description="Helical" evidence="12">
    <location>
        <begin position="236"/>
        <end position="254"/>
    </location>
</feature>
<evidence type="ECO:0000256" key="12">
    <source>
        <dbReference type="SAM" id="Phobius"/>
    </source>
</evidence>
<evidence type="ECO:0000313" key="14">
    <source>
        <dbReference type="Proteomes" id="UP000483362"/>
    </source>
</evidence>
<feature type="transmembrane region" description="Helical" evidence="12">
    <location>
        <begin position="465"/>
        <end position="483"/>
    </location>
</feature>
<feature type="transmembrane region" description="Helical" evidence="12">
    <location>
        <begin position="275"/>
        <end position="299"/>
    </location>
</feature>
<feature type="transmembrane region" description="Helical" evidence="12">
    <location>
        <begin position="6"/>
        <end position="27"/>
    </location>
</feature>
<organism evidence="13 14">
    <name type="scientific">Sodaliphilus pleomorphus</name>
    <dbReference type="NCBI Taxonomy" id="2606626"/>
    <lineage>
        <taxon>Bacteria</taxon>
        <taxon>Pseudomonadati</taxon>
        <taxon>Bacteroidota</taxon>
        <taxon>Bacteroidia</taxon>
        <taxon>Bacteroidales</taxon>
        <taxon>Muribaculaceae</taxon>
        <taxon>Sodaliphilus</taxon>
    </lineage>
</organism>
<evidence type="ECO:0000313" key="13">
    <source>
        <dbReference type="EMBL" id="MSS18532.1"/>
    </source>
</evidence>
<dbReference type="Gene3D" id="1.20.1730.10">
    <property type="entry name" value="Sodium/glucose cotransporter"/>
    <property type="match status" value="1"/>
</dbReference>
<evidence type="ECO:0000256" key="9">
    <source>
        <dbReference type="ARBA" id="ARBA00023136"/>
    </source>
</evidence>
<keyword evidence="7" id="KW-0915">Sodium</keyword>
<keyword evidence="9 12" id="KW-0472">Membrane</keyword>
<protein>
    <submittedName>
        <fullName evidence="13">Sodium:solute symporter</fullName>
    </submittedName>
</protein>
<dbReference type="PROSITE" id="PS50283">
    <property type="entry name" value="NA_SOLUT_SYMP_3"/>
    <property type="match status" value="1"/>
</dbReference>
<evidence type="ECO:0000256" key="2">
    <source>
        <dbReference type="ARBA" id="ARBA00006434"/>
    </source>
</evidence>
<reference evidence="13 14" key="1">
    <citation type="submission" date="2019-08" db="EMBL/GenBank/DDBJ databases">
        <title>In-depth cultivation of the pig gut microbiome towards novel bacterial diversity and tailored functional studies.</title>
        <authorList>
            <person name="Wylensek D."/>
            <person name="Hitch T.C.A."/>
            <person name="Clavel T."/>
        </authorList>
    </citation>
    <scope>NUCLEOTIDE SEQUENCE [LARGE SCALE GENOMIC DNA]</scope>
    <source>
        <strain evidence="13 14">Oil-RF-744-WCA-WT-10</strain>
    </source>
</reference>
<evidence type="ECO:0000256" key="8">
    <source>
        <dbReference type="ARBA" id="ARBA00023065"/>
    </source>
</evidence>
<dbReference type="GO" id="GO:0015293">
    <property type="term" value="F:symporter activity"/>
    <property type="evidence" value="ECO:0007669"/>
    <property type="project" value="TreeGrafter"/>
</dbReference>
<dbReference type="CDD" id="cd10326">
    <property type="entry name" value="SLC5sbd_NIS-like"/>
    <property type="match status" value="1"/>
</dbReference>
<comment type="subcellular location">
    <subcellularLocation>
        <location evidence="1">Cell membrane</location>
        <topology evidence="1">Multi-pass membrane protein</topology>
    </subcellularLocation>
</comment>
<sequence>MNDLQKATIVLATLVGYFIILFIISWLASRKSDTNTALTGGHQAPWFIVAIAMIGAPISGVTFISVPGMVIASQYSYMQMVLGFAVGYFVIAYVLMPLFFKRHLKSIYGYLEERFGARTHKTGAWFFFVSKMLGAAVRFLVVCVSLQLLVFDPLHIPFIVNIVITIALIFLYTLQGGVKTVIWTDTLKSLCLILSVVLCIVFVAKGLGGEGNIASKVIDSGTTRIFYLDNPSEGTYFWKQFLAGIFMVIAMTGLDQDLMQRTLASKNVKESKKGLVVSGIVQVFVVGLFLILGSILVLYTRSHGIATPEKADTLFSLVAWDKGMPVIVGILFVLGFVSAGYSAAGSALTALTNSFVVDILGSDKKQDDKQLGKTRKMVHIAMAAIMGLIILAFYYANNDSAIKLVYALASYTYGPILGLFAYGMFSKSTVRDKWVPVVCIAAPVLSWVLQYVAKQYWAYEIGFELLLYNAAFTILGLIALRAGKVQR</sequence>
<dbReference type="RefSeq" id="WP_154327734.1">
    <property type="nucleotide sequence ID" value="NZ_CP045696.1"/>
</dbReference>
<feature type="transmembrane region" description="Helical" evidence="12">
    <location>
        <begin position="186"/>
        <end position="204"/>
    </location>
</feature>
<dbReference type="EMBL" id="VULT01000024">
    <property type="protein sequence ID" value="MSS18532.1"/>
    <property type="molecule type" value="Genomic_DNA"/>
</dbReference>
<keyword evidence="10" id="KW-0739">Sodium transport</keyword>
<dbReference type="InterPro" id="IPR001734">
    <property type="entry name" value="Na/solute_symporter"/>
</dbReference>
<feature type="transmembrane region" description="Helical" evidence="12">
    <location>
        <begin position="124"/>
        <end position="148"/>
    </location>
</feature>
<feature type="transmembrane region" description="Helical" evidence="12">
    <location>
        <begin position="47"/>
        <end position="71"/>
    </location>
</feature>
<keyword evidence="8" id="KW-0406">Ion transport</keyword>
<dbReference type="GO" id="GO:0005886">
    <property type="term" value="C:plasma membrane"/>
    <property type="evidence" value="ECO:0007669"/>
    <property type="project" value="UniProtKB-SubCell"/>
</dbReference>
<feature type="transmembrane region" description="Helical" evidence="12">
    <location>
        <begin position="434"/>
        <end position="453"/>
    </location>
</feature>
<dbReference type="AlphaFoldDB" id="A0A6L5XGD3"/>
<gene>
    <name evidence="13" type="ORF">FYJ29_12315</name>
</gene>
<keyword evidence="14" id="KW-1185">Reference proteome</keyword>
<keyword evidence="6 12" id="KW-1133">Transmembrane helix</keyword>
<keyword evidence="5 12" id="KW-0812">Transmembrane</keyword>
<comment type="caution">
    <text evidence="13">The sequence shown here is derived from an EMBL/GenBank/DDBJ whole genome shotgun (WGS) entry which is preliminary data.</text>
</comment>
<dbReference type="Pfam" id="PF00474">
    <property type="entry name" value="SSF"/>
    <property type="match status" value="1"/>
</dbReference>
<evidence type="ECO:0000256" key="4">
    <source>
        <dbReference type="ARBA" id="ARBA00022475"/>
    </source>
</evidence>
<feature type="transmembrane region" description="Helical" evidence="12">
    <location>
        <begin position="377"/>
        <end position="396"/>
    </location>
</feature>